<sequence length="476" mass="54522">MKKNIIIVILSCSAIFSACTGDFEEINTHPNQLEDITAGNPLNPTIYALARRNTYQARNITFGLMQVFFRIDDLVDQPYLYDLTPDIGASFWNDYYKWLTNINEIEKAAIEDEKPNYQAIALTLKAYAFSMLTDTFGDIPMEEALNAENGVFFPEFSKQEDIYQIILDYLEKANELYDSDKGMVYTDDILFGNDVHKWQKFTNSLHLRLLLRISDKQNGAYAKMTTMINTPSQYPVFTSNAEDAVLQVTGEAPNISPWDRSSDFGLFRYYGAFFIDNLNKFNDPRRPVFATVARGLNDEDYGYIGQPIDIVQNPLPDSIATASSVQKSLVEEPMIIPMLTYAEVEFIKAELAQKGYIADAKEHYENGTRAAIEMWGVEVPDHYFENEFTKYDGTLERIMLQKYYALYLTDYQSWFEHRRTGLPVLPTASTMYNDALMPSRLTYPISSSTMNSENYKDAVDAMGGDNINVKVWWDID</sequence>
<evidence type="ECO:0000313" key="3">
    <source>
        <dbReference type="Proteomes" id="UP000829476"/>
    </source>
</evidence>
<organism evidence="2 3">
    <name type="scientific">Zhouia spongiae</name>
    <dbReference type="NCBI Taxonomy" id="2202721"/>
    <lineage>
        <taxon>Bacteria</taxon>
        <taxon>Pseudomonadati</taxon>
        <taxon>Bacteroidota</taxon>
        <taxon>Flavobacteriia</taxon>
        <taxon>Flavobacteriales</taxon>
        <taxon>Flavobacteriaceae</taxon>
        <taxon>Zhouia</taxon>
    </lineage>
</organism>
<dbReference type="EMBL" id="CP094326">
    <property type="protein sequence ID" value="UNY97861.1"/>
    <property type="molecule type" value="Genomic_DNA"/>
</dbReference>
<accession>A0ABY3YJ34</accession>
<keyword evidence="1" id="KW-0732">Signal</keyword>
<keyword evidence="2" id="KW-0449">Lipoprotein</keyword>
<dbReference type="PROSITE" id="PS51257">
    <property type="entry name" value="PROKAR_LIPOPROTEIN"/>
    <property type="match status" value="1"/>
</dbReference>
<dbReference type="Gene3D" id="1.25.40.390">
    <property type="match status" value="1"/>
</dbReference>
<gene>
    <name evidence="2" type="ORF">MQE36_12285</name>
</gene>
<reference evidence="2 3" key="1">
    <citation type="journal article" date="2018" name="Int. J. Syst. Evol. Microbiol.">
        <title>Zhouia spongiae sp. nov., isolated from a marine sponge.</title>
        <authorList>
            <person name="Zhuang L."/>
            <person name="Lin B."/>
            <person name="Qin F."/>
            <person name="Luo L."/>
        </authorList>
    </citation>
    <scope>NUCLEOTIDE SEQUENCE [LARGE SCALE GENOMIC DNA]</scope>
    <source>
        <strain evidence="2 3">HN-Y44</strain>
    </source>
</reference>
<evidence type="ECO:0000313" key="2">
    <source>
        <dbReference type="EMBL" id="UNY97861.1"/>
    </source>
</evidence>
<dbReference type="InterPro" id="IPR011990">
    <property type="entry name" value="TPR-like_helical_dom_sf"/>
</dbReference>
<name>A0ABY3YJ34_9FLAO</name>
<dbReference type="Proteomes" id="UP000829476">
    <property type="component" value="Chromosome"/>
</dbReference>
<dbReference type="SUPFAM" id="SSF48452">
    <property type="entry name" value="TPR-like"/>
    <property type="match status" value="1"/>
</dbReference>
<protein>
    <submittedName>
        <fullName evidence="2">SusD/RagB family nutrient-binding outer membrane lipoprotein</fullName>
    </submittedName>
</protein>
<keyword evidence="3" id="KW-1185">Reference proteome</keyword>
<dbReference type="InterPro" id="IPR041662">
    <property type="entry name" value="SusD-like_2"/>
</dbReference>
<feature type="chain" id="PRO_5046800091" evidence="1">
    <location>
        <begin position="21"/>
        <end position="476"/>
    </location>
</feature>
<proteinExistence type="predicted"/>
<dbReference type="RefSeq" id="WP_242936272.1">
    <property type="nucleotide sequence ID" value="NZ_CP094326.1"/>
</dbReference>
<evidence type="ECO:0000256" key="1">
    <source>
        <dbReference type="SAM" id="SignalP"/>
    </source>
</evidence>
<dbReference type="Pfam" id="PF12771">
    <property type="entry name" value="SusD-like_2"/>
    <property type="match status" value="1"/>
</dbReference>
<feature type="signal peptide" evidence="1">
    <location>
        <begin position="1"/>
        <end position="20"/>
    </location>
</feature>